<evidence type="ECO:0000313" key="2">
    <source>
        <dbReference type="EMBL" id="GAA6268335.1"/>
    </source>
</evidence>
<dbReference type="SUPFAM" id="SSF56954">
    <property type="entry name" value="Outer membrane efflux proteins (OEP)"/>
    <property type="match status" value="1"/>
</dbReference>
<evidence type="ECO:0000256" key="1">
    <source>
        <dbReference type="SAM" id="Coils"/>
    </source>
</evidence>
<dbReference type="Gene3D" id="1.20.1600.10">
    <property type="entry name" value="Outer membrane efflux proteins (OEP)"/>
    <property type="match status" value="2"/>
</dbReference>
<keyword evidence="3" id="KW-1185">Reference proteome</keyword>
<accession>A0ABQ0AWC7</accession>
<reference evidence="2 3" key="1">
    <citation type="submission" date="2024-04" db="EMBL/GenBank/DDBJ databases">
        <title>Defined microbial consortia suppress multidrug-resistant proinflammatory Enterobacteriaceae via ecological control.</title>
        <authorList>
            <person name="Furuichi M."/>
            <person name="Kawaguchi T."/>
            <person name="Pust M."/>
            <person name="Yasuma K."/>
            <person name="Plichta D."/>
            <person name="Hasegawa N."/>
            <person name="Ohya T."/>
            <person name="Bhattarai S."/>
            <person name="Sasajima S."/>
            <person name="Aoto Y."/>
            <person name="Tuganbaev T."/>
            <person name="Yaginuma M."/>
            <person name="Ueda M."/>
            <person name="Okahashi N."/>
            <person name="Amafuji K."/>
            <person name="Kiridooshi Y."/>
            <person name="Sugita K."/>
            <person name="Strazar M."/>
            <person name="Skelly A."/>
            <person name="Suda W."/>
            <person name="Hattori M."/>
            <person name="Nakamoto N."/>
            <person name="Caballero S."/>
            <person name="Norman J."/>
            <person name="Olle B."/>
            <person name="Tanoue T."/>
            <person name="Arita M."/>
            <person name="Bucci V."/>
            <person name="Atarashi K."/>
            <person name="Xavier R."/>
            <person name="Honda K."/>
        </authorList>
    </citation>
    <scope>NUCLEOTIDE SEQUENCE [LARGE SCALE GENOMIC DNA]</scope>
    <source>
        <strain evidence="3">f13</strain>
    </source>
</reference>
<comment type="caution">
    <text evidence="2">The sequence shown here is derived from an EMBL/GenBank/DDBJ whole genome shotgun (WGS) entry which is preliminary data.</text>
</comment>
<sequence>MNKVWGNGKNRRNIRAWETGSRNGRAFWSVRAKRAAALACCALVTAGLFPGETALASPEFAYSSEKWASLRDDILEYTELADLIHEYNSQVINNRLEYDDYRDKTNDDMRNTYSDMADRLEDSSDRMLDGIDEDQPGYGAAEAAAMSARLQAEQARDQADMENEDGRVKKYEYDRQEALLVKEAQTHMIDYWKKEKALPALEEALRQAEIREQAARERASLGMLSQPELLEAQAASGTARAAIVSARKEKEDLRRQLVVMTGWDYDALPKIQEINLPEENAGEEIDLTADREKAIERNYSLAADSRRLENTDPGTARDVLEQKVEAGREQIRADVEAKYKSLLQARADYRQAEEEYRLSEEKAGSDRRRYELGLLAANALGEAQEELAAKKTAYETAGLNWKQACEDYQWAVNGLGAYGV</sequence>
<protein>
    <recommendedName>
        <fullName evidence="4">Outer membrane efflux protein</fullName>
    </recommendedName>
</protein>
<gene>
    <name evidence="2" type="ORF">F130042H8_13950</name>
</gene>
<name>A0ABQ0AWC7_9FIRM</name>
<feature type="coiled-coil region" evidence="1">
    <location>
        <begin position="332"/>
        <end position="362"/>
    </location>
</feature>
<keyword evidence="1" id="KW-0175">Coiled coil</keyword>
<evidence type="ECO:0000313" key="3">
    <source>
        <dbReference type="Proteomes" id="UP001600894"/>
    </source>
</evidence>
<dbReference type="EMBL" id="BAABXL010000001">
    <property type="protein sequence ID" value="GAA6268335.1"/>
    <property type="molecule type" value="Genomic_DNA"/>
</dbReference>
<organism evidence="2 3">
    <name type="scientific">Enterocloster alcoholdehydrogenati</name>
    <dbReference type="NCBI Taxonomy" id="2547410"/>
    <lineage>
        <taxon>Bacteria</taxon>
        <taxon>Bacillati</taxon>
        <taxon>Bacillota</taxon>
        <taxon>Clostridia</taxon>
        <taxon>Lachnospirales</taxon>
        <taxon>Lachnospiraceae</taxon>
        <taxon>Enterocloster</taxon>
    </lineage>
</organism>
<dbReference type="Proteomes" id="UP001600894">
    <property type="component" value="Unassembled WGS sequence"/>
</dbReference>
<evidence type="ECO:0008006" key="4">
    <source>
        <dbReference type="Google" id="ProtNLM"/>
    </source>
</evidence>
<proteinExistence type="predicted"/>
<dbReference type="RefSeq" id="WP_176254595.1">
    <property type="nucleotide sequence ID" value="NZ_BAABXL010000001.1"/>
</dbReference>